<evidence type="ECO:0000256" key="1">
    <source>
        <dbReference type="SAM" id="Phobius"/>
    </source>
</evidence>
<dbReference type="AlphaFoldDB" id="B3MZ42"/>
<dbReference type="FunCoup" id="B3MZ42">
    <property type="interactions" value="26"/>
</dbReference>
<dbReference type="HOGENOM" id="CLU_2040474_0_0_1"/>
<protein>
    <submittedName>
        <fullName evidence="2">Uncharacterized protein</fullName>
    </submittedName>
</protein>
<feature type="transmembrane region" description="Helical" evidence="1">
    <location>
        <begin position="6"/>
        <end position="24"/>
    </location>
</feature>
<dbReference type="KEGG" id="dan:6504923"/>
<dbReference type="InParanoid" id="B3MZ42"/>
<reference evidence="2 3" key="1">
    <citation type="journal article" date="2007" name="Nature">
        <title>Evolution of genes and genomes on the Drosophila phylogeny.</title>
        <authorList>
            <consortium name="Drosophila 12 Genomes Consortium"/>
            <person name="Clark A.G."/>
            <person name="Eisen M.B."/>
            <person name="Smith D.R."/>
            <person name="Bergman C.M."/>
            <person name="Oliver B."/>
            <person name="Markow T.A."/>
            <person name="Kaufman T.C."/>
            <person name="Kellis M."/>
            <person name="Gelbart W."/>
            <person name="Iyer V.N."/>
            <person name="Pollard D.A."/>
            <person name="Sackton T.B."/>
            <person name="Larracuente A.M."/>
            <person name="Singh N.D."/>
            <person name="Abad J.P."/>
            <person name="Abt D.N."/>
            <person name="Adryan B."/>
            <person name="Aguade M."/>
            <person name="Akashi H."/>
            <person name="Anderson W.W."/>
            <person name="Aquadro C.F."/>
            <person name="Ardell D.H."/>
            <person name="Arguello R."/>
            <person name="Artieri C.G."/>
            <person name="Barbash D.A."/>
            <person name="Barker D."/>
            <person name="Barsanti P."/>
            <person name="Batterham P."/>
            <person name="Batzoglou S."/>
            <person name="Begun D."/>
            <person name="Bhutkar A."/>
            <person name="Blanco E."/>
            <person name="Bosak S.A."/>
            <person name="Bradley R.K."/>
            <person name="Brand A.D."/>
            <person name="Brent M.R."/>
            <person name="Brooks A.N."/>
            <person name="Brown R.H."/>
            <person name="Butlin R.K."/>
            <person name="Caggese C."/>
            <person name="Calvi B.R."/>
            <person name="Bernardo de Carvalho A."/>
            <person name="Caspi A."/>
            <person name="Castrezana S."/>
            <person name="Celniker S.E."/>
            <person name="Chang J.L."/>
            <person name="Chapple C."/>
            <person name="Chatterji S."/>
            <person name="Chinwalla A."/>
            <person name="Civetta A."/>
            <person name="Clifton S.W."/>
            <person name="Comeron J.M."/>
            <person name="Costello J.C."/>
            <person name="Coyne J.A."/>
            <person name="Daub J."/>
            <person name="David R.G."/>
            <person name="Delcher A.L."/>
            <person name="Delehaunty K."/>
            <person name="Do C.B."/>
            <person name="Ebling H."/>
            <person name="Edwards K."/>
            <person name="Eickbush T."/>
            <person name="Evans J.D."/>
            <person name="Filipski A."/>
            <person name="Findeiss S."/>
            <person name="Freyhult E."/>
            <person name="Fulton L."/>
            <person name="Fulton R."/>
            <person name="Garcia A.C."/>
            <person name="Gardiner A."/>
            <person name="Garfield D.A."/>
            <person name="Garvin B.E."/>
            <person name="Gibson G."/>
            <person name="Gilbert D."/>
            <person name="Gnerre S."/>
            <person name="Godfrey J."/>
            <person name="Good R."/>
            <person name="Gotea V."/>
            <person name="Gravely B."/>
            <person name="Greenberg A.J."/>
            <person name="Griffiths-Jones S."/>
            <person name="Gross S."/>
            <person name="Guigo R."/>
            <person name="Gustafson E.A."/>
            <person name="Haerty W."/>
            <person name="Hahn M.W."/>
            <person name="Halligan D.L."/>
            <person name="Halpern A.L."/>
            <person name="Halter G.M."/>
            <person name="Han M.V."/>
            <person name="Heger A."/>
            <person name="Hillier L."/>
            <person name="Hinrichs A.S."/>
            <person name="Holmes I."/>
            <person name="Hoskins R.A."/>
            <person name="Hubisz M.J."/>
            <person name="Hultmark D."/>
            <person name="Huntley M.A."/>
            <person name="Jaffe D.B."/>
            <person name="Jagadeeshan S."/>
            <person name="Jeck W.R."/>
            <person name="Johnson J."/>
            <person name="Jones C.D."/>
            <person name="Jordan W.C."/>
            <person name="Karpen G.H."/>
            <person name="Kataoka E."/>
            <person name="Keightley P.D."/>
            <person name="Kheradpour P."/>
            <person name="Kirkness E.F."/>
            <person name="Koerich L.B."/>
            <person name="Kristiansen K."/>
            <person name="Kudrna D."/>
            <person name="Kulathinal R.J."/>
            <person name="Kumar S."/>
            <person name="Kwok R."/>
            <person name="Lander E."/>
            <person name="Langley C.H."/>
            <person name="Lapoint R."/>
            <person name="Lazzaro B.P."/>
            <person name="Lee S.J."/>
            <person name="Levesque L."/>
            <person name="Li R."/>
            <person name="Lin C.F."/>
            <person name="Lin M.F."/>
            <person name="Lindblad-Toh K."/>
            <person name="Llopart A."/>
            <person name="Long M."/>
            <person name="Low L."/>
            <person name="Lozovsky E."/>
            <person name="Lu J."/>
            <person name="Luo M."/>
            <person name="Machado C.A."/>
            <person name="Makalowski W."/>
            <person name="Marzo M."/>
            <person name="Matsuda M."/>
            <person name="Matzkin L."/>
            <person name="McAllister B."/>
            <person name="McBride C.S."/>
            <person name="McKernan B."/>
            <person name="McKernan K."/>
            <person name="Mendez-Lago M."/>
            <person name="Minx P."/>
            <person name="Mollenhauer M.U."/>
            <person name="Montooth K."/>
            <person name="Mount S.M."/>
            <person name="Mu X."/>
            <person name="Myers E."/>
            <person name="Negre B."/>
            <person name="Newfeld S."/>
            <person name="Nielsen R."/>
            <person name="Noor M.A."/>
            <person name="O'Grady P."/>
            <person name="Pachter L."/>
            <person name="Papaceit M."/>
            <person name="Parisi M.J."/>
            <person name="Parisi M."/>
            <person name="Parts L."/>
            <person name="Pedersen J.S."/>
            <person name="Pesole G."/>
            <person name="Phillippy A.M."/>
            <person name="Ponting C.P."/>
            <person name="Pop M."/>
            <person name="Porcelli D."/>
            <person name="Powell J.R."/>
            <person name="Prohaska S."/>
            <person name="Pruitt K."/>
            <person name="Puig M."/>
            <person name="Quesneville H."/>
            <person name="Ram K.R."/>
            <person name="Rand D."/>
            <person name="Rasmussen M.D."/>
            <person name="Reed L.K."/>
            <person name="Reenan R."/>
            <person name="Reily A."/>
            <person name="Remington K.A."/>
            <person name="Rieger T.T."/>
            <person name="Ritchie M.G."/>
            <person name="Robin C."/>
            <person name="Rogers Y.H."/>
            <person name="Rohde C."/>
            <person name="Rozas J."/>
            <person name="Rubenfield M.J."/>
            <person name="Ruiz A."/>
            <person name="Russo S."/>
            <person name="Salzberg S.L."/>
            <person name="Sanchez-Gracia A."/>
            <person name="Saranga D.J."/>
            <person name="Sato H."/>
            <person name="Schaeffer S.W."/>
            <person name="Schatz M.C."/>
            <person name="Schlenke T."/>
            <person name="Schwartz R."/>
            <person name="Segarra C."/>
            <person name="Singh R.S."/>
            <person name="Sirot L."/>
            <person name="Sirota M."/>
            <person name="Sisneros N.B."/>
            <person name="Smith C.D."/>
            <person name="Smith T.F."/>
            <person name="Spieth J."/>
            <person name="Stage D.E."/>
            <person name="Stark A."/>
            <person name="Stephan W."/>
            <person name="Strausberg R.L."/>
            <person name="Strempel S."/>
            <person name="Sturgill D."/>
            <person name="Sutton G."/>
            <person name="Sutton G.G."/>
            <person name="Tao W."/>
            <person name="Teichmann S."/>
            <person name="Tobari Y.N."/>
            <person name="Tomimura Y."/>
            <person name="Tsolas J.M."/>
            <person name="Valente V.L."/>
            <person name="Venter E."/>
            <person name="Venter J.C."/>
            <person name="Vicario S."/>
            <person name="Vieira F.G."/>
            <person name="Vilella A.J."/>
            <person name="Villasante A."/>
            <person name="Walenz B."/>
            <person name="Wang J."/>
            <person name="Wasserman M."/>
            <person name="Watts T."/>
            <person name="Wilson D."/>
            <person name="Wilson R.K."/>
            <person name="Wing R.A."/>
            <person name="Wolfner M.F."/>
            <person name="Wong A."/>
            <person name="Wong G.K."/>
            <person name="Wu C.I."/>
            <person name="Wu G."/>
            <person name="Yamamoto D."/>
            <person name="Yang H.P."/>
            <person name="Yang S.P."/>
            <person name="Yorke J.A."/>
            <person name="Yoshida K."/>
            <person name="Zdobnov E."/>
            <person name="Zhang P."/>
            <person name="Zhang Y."/>
            <person name="Zimin A.V."/>
            <person name="Baldwin J."/>
            <person name="Abdouelleil A."/>
            <person name="Abdulkadir J."/>
            <person name="Abebe A."/>
            <person name="Abera B."/>
            <person name="Abreu J."/>
            <person name="Acer S.C."/>
            <person name="Aftuck L."/>
            <person name="Alexander A."/>
            <person name="An P."/>
            <person name="Anderson E."/>
            <person name="Anderson S."/>
            <person name="Arachi H."/>
            <person name="Azer M."/>
            <person name="Bachantsang P."/>
            <person name="Barry A."/>
            <person name="Bayul T."/>
            <person name="Berlin A."/>
            <person name="Bessette D."/>
            <person name="Bloom T."/>
            <person name="Blye J."/>
            <person name="Boguslavskiy L."/>
            <person name="Bonnet C."/>
            <person name="Boukhgalter B."/>
            <person name="Bourzgui I."/>
            <person name="Brown A."/>
            <person name="Cahill P."/>
            <person name="Channer S."/>
            <person name="Cheshatsang Y."/>
            <person name="Chuda L."/>
            <person name="Citroen M."/>
            <person name="Collymore A."/>
            <person name="Cooke P."/>
            <person name="Costello M."/>
            <person name="D'Aco K."/>
            <person name="Daza R."/>
            <person name="De Haan G."/>
            <person name="DeGray S."/>
            <person name="DeMaso C."/>
            <person name="Dhargay N."/>
            <person name="Dooley K."/>
            <person name="Dooley E."/>
            <person name="Doricent M."/>
            <person name="Dorje P."/>
            <person name="Dorjee K."/>
            <person name="Dupes A."/>
            <person name="Elong R."/>
            <person name="Falk J."/>
            <person name="Farina A."/>
            <person name="Faro S."/>
            <person name="Ferguson D."/>
            <person name="Fisher S."/>
            <person name="Foley C.D."/>
            <person name="Franke A."/>
            <person name="Friedrich D."/>
            <person name="Gadbois L."/>
            <person name="Gearin G."/>
            <person name="Gearin C.R."/>
            <person name="Giannoukos G."/>
            <person name="Goode T."/>
            <person name="Graham J."/>
            <person name="Grandbois E."/>
            <person name="Grewal S."/>
            <person name="Gyaltsen K."/>
            <person name="Hafez N."/>
            <person name="Hagos B."/>
            <person name="Hall J."/>
            <person name="Henson C."/>
            <person name="Hollinger A."/>
            <person name="Honan T."/>
            <person name="Huard M.D."/>
            <person name="Hughes L."/>
            <person name="Hurhula B."/>
            <person name="Husby M.E."/>
            <person name="Kamat A."/>
            <person name="Kanga B."/>
            <person name="Kashin S."/>
            <person name="Khazanovich D."/>
            <person name="Kisner P."/>
            <person name="Lance K."/>
            <person name="Lara M."/>
            <person name="Lee W."/>
            <person name="Lennon N."/>
            <person name="Letendre F."/>
            <person name="LeVine R."/>
            <person name="Lipovsky A."/>
            <person name="Liu X."/>
            <person name="Liu J."/>
            <person name="Liu S."/>
            <person name="Lokyitsang T."/>
            <person name="Lokyitsang Y."/>
            <person name="Lubonja R."/>
            <person name="Lui A."/>
            <person name="MacDonald P."/>
            <person name="Magnisalis V."/>
            <person name="Maru K."/>
            <person name="Matthews C."/>
            <person name="McCusker W."/>
            <person name="McDonough S."/>
            <person name="Mehta T."/>
            <person name="Meldrim J."/>
            <person name="Meneus L."/>
            <person name="Mihai O."/>
            <person name="Mihalev A."/>
            <person name="Mihova T."/>
            <person name="Mittelman R."/>
            <person name="Mlenga V."/>
            <person name="Montmayeur A."/>
            <person name="Mulrain L."/>
            <person name="Navidi A."/>
            <person name="Naylor J."/>
            <person name="Negash T."/>
            <person name="Nguyen T."/>
            <person name="Nguyen N."/>
            <person name="Nicol R."/>
            <person name="Norbu C."/>
            <person name="Norbu N."/>
            <person name="Novod N."/>
            <person name="O'Neill B."/>
            <person name="Osman S."/>
            <person name="Markiewicz E."/>
            <person name="Oyono O.L."/>
            <person name="Patti C."/>
            <person name="Phunkhang P."/>
            <person name="Pierre F."/>
            <person name="Priest M."/>
            <person name="Raghuraman S."/>
            <person name="Rege F."/>
            <person name="Reyes R."/>
            <person name="Rise C."/>
            <person name="Rogov P."/>
            <person name="Ross K."/>
            <person name="Ryan E."/>
            <person name="Settipalli S."/>
            <person name="Shea T."/>
            <person name="Sherpa N."/>
            <person name="Shi L."/>
            <person name="Shih D."/>
            <person name="Sparrow T."/>
            <person name="Spaulding J."/>
            <person name="Stalker J."/>
            <person name="Stange-Thomann N."/>
            <person name="Stavropoulos S."/>
            <person name="Stone C."/>
            <person name="Strader C."/>
            <person name="Tesfaye S."/>
            <person name="Thomson T."/>
            <person name="Thoulutsang Y."/>
            <person name="Thoulutsang D."/>
            <person name="Topham K."/>
            <person name="Topping I."/>
            <person name="Tsamla T."/>
            <person name="Vassiliev H."/>
            <person name="Vo A."/>
            <person name="Wangchuk T."/>
            <person name="Wangdi T."/>
            <person name="Weiand M."/>
            <person name="Wilkinson J."/>
            <person name="Wilson A."/>
            <person name="Yadav S."/>
            <person name="Young G."/>
            <person name="Yu Q."/>
            <person name="Zembek L."/>
            <person name="Zhong D."/>
            <person name="Zimmer A."/>
            <person name="Zwirko Z."/>
            <person name="Jaffe D.B."/>
            <person name="Alvarez P."/>
            <person name="Brockman W."/>
            <person name="Butler J."/>
            <person name="Chin C."/>
            <person name="Gnerre S."/>
            <person name="Grabherr M."/>
            <person name="Kleber M."/>
            <person name="Mauceli E."/>
            <person name="MacCallum I."/>
        </authorList>
    </citation>
    <scope>NUCLEOTIDE SEQUENCE [LARGE SCALE GENOMIC DNA]</scope>
    <source>
        <strain evidence="3">Tucson 14024-0371.13</strain>
    </source>
</reference>
<dbReference type="EMBL" id="CH902632">
    <property type="protein sequence ID" value="EDV32886.1"/>
    <property type="molecule type" value="Genomic_DNA"/>
</dbReference>
<dbReference type="PhylomeDB" id="B3MZ42"/>
<name>B3MZ42_DROAN</name>
<accession>B3MZ42</accession>
<dbReference type="GeneID" id="6504923"/>
<proteinExistence type="predicted"/>
<dbReference type="OrthoDB" id="7836355at2759"/>
<keyword evidence="3" id="KW-1185">Reference proteome</keyword>
<gene>
    <name evidence="2" type="primary">Dana\GF22259</name>
    <name evidence="2" type="synonym">dana_GLEANR_6233</name>
    <name evidence="2" type="ORF">GF22259</name>
</gene>
<dbReference type="Proteomes" id="UP000007801">
    <property type="component" value="Unassembled WGS sequence"/>
</dbReference>
<keyword evidence="1" id="KW-0812">Transmembrane</keyword>
<organism evidence="2 3">
    <name type="scientific">Drosophila ananassae</name>
    <name type="common">Fruit fly</name>
    <dbReference type="NCBI Taxonomy" id="7217"/>
    <lineage>
        <taxon>Eukaryota</taxon>
        <taxon>Metazoa</taxon>
        <taxon>Ecdysozoa</taxon>
        <taxon>Arthropoda</taxon>
        <taxon>Hexapoda</taxon>
        <taxon>Insecta</taxon>
        <taxon>Pterygota</taxon>
        <taxon>Neoptera</taxon>
        <taxon>Endopterygota</taxon>
        <taxon>Diptera</taxon>
        <taxon>Brachycera</taxon>
        <taxon>Muscomorpha</taxon>
        <taxon>Ephydroidea</taxon>
        <taxon>Drosophilidae</taxon>
        <taxon>Drosophila</taxon>
        <taxon>Sophophora</taxon>
    </lineage>
</organism>
<keyword evidence="1" id="KW-1133">Transmembrane helix</keyword>
<sequence>MLREHGWGVVLCVVVLVATVLQLCRGNYYRDRRKHCLDMHADGQTNCSKCAELYIFIKNPAIRRCEHVNGRCFPYRTVFPSAKSCEQTCQPYIVRATVHLVTTPRPIEALRLDYNDESSGEGEVKQ</sequence>
<evidence type="ECO:0000313" key="2">
    <source>
        <dbReference type="EMBL" id="EDV32886.1"/>
    </source>
</evidence>
<evidence type="ECO:0000313" key="3">
    <source>
        <dbReference type="Proteomes" id="UP000007801"/>
    </source>
</evidence>
<dbReference type="OMA" id="RCEHVNG"/>
<keyword evidence="1" id="KW-0472">Membrane</keyword>